<sequence length="95" mass="11151">MQKKVKLRGITMGCGYYVSKQSKLLRKFDKISIRIEKKIAKYYSEKFASEIKKEARAEFENIIPEIPYFSGTINIFRELIVMSAWGVLYNKSEMV</sequence>
<accession>X0ZTL1</accession>
<comment type="caution">
    <text evidence="1">The sequence shown here is derived from an EMBL/GenBank/DDBJ whole genome shotgun (WGS) entry which is preliminary data.</text>
</comment>
<dbReference type="EMBL" id="BART01001712">
    <property type="protein sequence ID" value="GAG72659.1"/>
    <property type="molecule type" value="Genomic_DNA"/>
</dbReference>
<gene>
    <name evidence="1" type="ORF">S01H4_05786</name>
</gene>
<evidence type="ECO:0000313" key="1">
    <source>
        <dbReference type="EMBL" id="GAG72659.1"/>
    </source>
</evidence>
<proteinExistence type="predicted"/>
<protein>
    <submittedName>
        <fullName evidence="1">Uncharacterized protein</fullName>
    </submittedName>
</protein>
<name>X0ZTL1_9ZZZZ</name>
<reference evidence="1" key="1">
    <citation type="journal article" date="2014" name="Front. Microbiol.">
        <title>High frequency of phylogenetically diverse reductive dehalogenase-homologous genes in deep subseafloor sedimentary metagenomes.</title>
        <authorList>
            <person name="Kawai M."/>
            <person name="Futagami T."/>
            <person name="Toyoda A."/>
            <person name="Takaki Y."/>
            <person name="Nishi S."/>
            <person name="Hori S."/>
            <person name="Arai W."/>
            <person name="Tsubouchi T."/>
            <person name="Morono Y."/>
            <person name="Uchiyama I."/>
            <person name="Ito T."/>
            <person name="Fujiyama A."/>
            <person name="Inagaki F."/>
            <person name="Takami H."/>
        </authorList>
    </citation>
    <scope>NUCLEOTIDE SEQUENCE</scope>
    <source>
        <strain evidence="1">Expedition CK06-06</strain>
    </source>
</reference>
<dbReference type="AlphaFoldDB" id="X0ZTL1"/>
<organism evidence="1">
    <name type="scientific">marine sediment metagenome</name>
    <dbReference type="NCBI Taxonomy" id="412755"/>
    <lineage>
        <taxon>unclassified sequences</taxon>
        <taxon>metagenomes</taxon>
        <taxon>ecological metagenomes</taxon>
    </lineage>
</organism>